<dbReference type="RefSeq" id="WP_155041364.1">
    <property type="nucleotide sequence ID" value="NZ_JBHGCD010000019.1"/>
</dbReference>
<dbReference type="GO" id="GO:0016491">
    <property type="term" value="F:oxidoreductase activity"/>
    <property type="evidence" value="ECO:0007669"/>
    <property type="project" value="TreeGrafter"/>
</dbReference>
<evidence type="ECO:0000313" key="3">
    <source>
        <dbReference type="Proteomes" id="UP000449846"/>
    </source>
</evidence>
<protein>
    <submittedName>
        <fullName evidence="2">NAD(P)-binding protein</fullName>
    </submittedName>
</protein>
<dbReference type="AlphaFoldDB" id="A0A844HQR4"/>
<dbReference type="OrthoDB" id="337830at2"/>
<gene>
    <name evidence="2" type="ORF">GL300_19520</name>
</gene>
<dbReference type="InterPro" id="IPR050464">
    <property type="entry name" value="Zeta_carotene_desat/Oxidored"/>
</dbReference>
<feature type="transmembrane region" description="Helical" evidence="1">
    <location>
        <begin position="6"/>
        <end position="26"/>
    </location>
</feature>
<keyword evidence="1" id="KW-0812">Transmembrane</keyword>
<name>A0A844HQR4_9RHOB</name>
<dbReference type="PANTHER" id="PTHR42923">
    <property type="entry name" value="PROTOPORPHYRINOGEN OXIDASE"/>
    <property type="match status" value="1"/>
</dbReference>
<dbReference type="Pfam" id="PF13450">
    <property type="entry name" value="NAD_binding_8"/>
    <property type="match status" value="1"/>
</dbReference>
<dbReference type="PANTHER" id="PTHR42923:SF3">
    <property type="entry name" value="PROTOPORPHYRINOGEN OXIDASE"/>
    <property type="match status" value="1"/>
</dbReference>
<keyword evidence="1" id="KW-1133">Transmembrane helix</keyword>
<dbReference type="Gene3D" id="3.50.50.60">
    <property type="entry name" value="FAD/NAD(P)-binding domain"/>
    <property type="match status" value="1"/>
</dbReference>
<dbReference type="SUPFAM" id="SSF51905">
    <property type="entry name" value="FAD/NAD(P)-binding domain"/>
    <property type="match status" value="1"/>
</dbReference>
<dbReference type="InterPro" id="IPR036188">
    <property type="entry name" value="FAD/NAD-bd_sf"/>
</dbReference>
<dbReference type="Gene3D" id="3.90.660.10">
    <property type="match status" value="1"/>
</dbReference>
<proteinExistence type="predicted"/>
<reference evidence="2 3" key="1">
    <citation type="submission" date="2019-11" db="EMBL/GenBank/DDBJ databases">
        <authorList>
            <person name="Dong K."/>
        </authorList>
    </citation>
    <scope>NUCLEOTIDE SEQUENCE [LARGE SCALE GENOMIC DNA]</scope>
    <source>
        <strain evidence="2 3">NBRC 112902</strain>
    </source>
</reference>
<keyword evidence="3" id="KW-1185">Reference proteome</keyword>
<organism evidence="2 3">
    <name type="scientific">Paracoccus litorisediminis</name>
    <dbReference type="NCBI Taxonomy" id="2006130"/>
    <lineage>
        <taxon>Bacteria</taxon>
        <taxon>Pseudomonadati</taxon>
        <taxon>Pseudomonadota</taxon>
        <taxon>Alphaproteobacteria</taxon>
        <taxon>Rhodobacterales</taxon>
        <taxon>Paracoccaceae</taxon>
        <taxon>Paracoccus</taxon>
    </lineage>
</organism>
<keyword evidence="1" id="KW-0472">Membrane</keyword>
<evidence type="ECO:0000313" key="2">
    <source>
        <dbReference type="EMBL" id="MTH61408.1"/>
    </source>
</evidence>
<dbReference type="Proteomes" id="UP000449846">
    <property type="component" value="Unassembled WGS sequence"/>
</dbReference>
<dbReference type="EMBL" id="WMIG01000015">
    <property type="protein sequence ID" value="MTH61408.1"/>
    <property type="molecule type" value="Genomic_DNA"/>
</dbReference>
<accession>A0A844HQR4</accession>
<evidence type="ECO:0000256" key="1">
    <source>
        <dbReference type="SAM" id="Phobius"/>
    </source>
</evidence>
<dbReference type="Gene3D" id="1.10.405.10">
    <property type="entry name" value="Guanine Nucleotide Dissociation Inhibitor, domain 1"/>
    <property type="match status" value="1"/>
</dbReference>
<comment type="caution">
    <text evidence="2">The sequence shown here is derived from an EMBL/GenBank/DDBJ whole genome shotgun (WGS) entry which is preliminary data.</text>
</comment>
<sequence>MNDTDIAIIGGGIGGLAAAWNIILTARQKNPSAVPRITVLEASDRFGGNVDTFDFTFGNGPDGTIDRWADLGVNDFNVTAYTNIVAVMNQIGFKAGTDYLPLEDSTSYSTGDGSICFTDSASAWWGTAIDKALAASVNDFMQVAGVDATKNAGKFATTTISEYIDMVGPTRSPPWDARLGPQVIYPRINGMYFVTELGPRGMPFLAVMHYYAIQEGAGGKPANRCYFVGGASRWINQLVAYMTATMPEITFVQNYRASASLEDGLFTISNDLAPTLQPFRAKKLVLAAHADSSLIAVKQGLPGEVASAMASIEYTNGISVAHTDSRLLPVNCNAWSTYNILIHQPGAVAQMPYTINYVANRHQNDAQNPFYDKFGYPLFFVSVNPYRPIPDDLVLKDAQGNRAVQNLRHNILDFATLQAQAVCLKNQGVNGIYYAGGWTQGAGLHEECWVQGQDVAKLILGETEHHEKLKALDFAELAGARLHRNMQPG</sequence>